<dbReference type="Proteomes" id="UP000612585">
    <property type="component" value="Unassembled WGS sequence"/>
</dbReference>
<name>A0A8J3ZLK8_9ACTN</name>
<comment type="caution">
    <text evidence="2">The sequence shown here is derived from an EMBL/GenBank/DDBJ whole genome shotgun (WGS) entry which is preliminary data.</text>
</comment>
<reference evidence="2" key="1">
    <citation type="submission" date="2021-01" db="EMBL/GenBank/DDBJ databases">
        <title>Whole genome shotgun sequence of Virgisporangium aurantiacum NBRC 16421.</title>
        <authorList>
            <person name="Komaki H."/>
            <person name="Tamura T."/>
        </authorList>
    </citation>
    <scope>NUCLEOTIDE SEQUENCE</scope>
    <source>
        <strain evidence="2">NBRC 16421</strain>
    </source>
</reference>
<sequence>MVRRVDAVEVDGRVYPGRPAAGGHTTILVDDNPDPLRHPSYPHRPRRLLTAVVEYATTTPAATT</sequence>
<gene>
    <name evidence="2" type="ORF">Vau01_125440</name>
</gene>
<dbReference type="EMBL" id="BOPG01000151">
    <property type="protein sequence ID" value="GIJ65028.1"/>
    <property type="molecule type" value="Genomic_DNA"/>
</dbReference>
<dbReference type="AlphaFoldDB" id="A0A8J3ZLK8"/>
<keyword evidence="3" id="KW-1185">Reference proteome</keyword>
<accession>A0A8J3ZLK8</accession>
<protein>
    <submittedName>
        <fullName evidence="2">Uncharacterized protein</fullName>
    </submittedName>
</protein>
<evidence type="ECO:0000313" key="2">
    <source>
        <dbReference type="EMBL" id="GIJ65028.1"/>
    </source>
</evidence>
<evidence type="ECO:0000313" key="3">
    <source>
        <dbReference type="Proteomes" id="UP000612585"/>
    </source>
</evidence>
<proteinExistence type="predicted"/>
<evidence type="ECO:0000256" key="1">
    <source>
        <dbReference type="SAM" id="MobiDB-lite"/>
    </source>
</evidence>
<organism evidence="2 3">
    <name type="scientific">Virgisporangium aurantiacum</name>
    <dbReference type="NCBI Taxonomy" id="175570"/>
    <lineage>
        <taxon>Bacteria</taxon>
        <taxon>Bacillati</taxon>
        <taxon>Actinomycetota</taxon>
        <taxon>Actinomycetes</taxon>
        <taxon>Micromonosporales</taxon>
        <taxon>Micromonosporaceae</taxon>
        <taxon>Virgisporangium</taxon>
    </lineage>
</organism>
<feature type="region of interest" description="Disordered" evidence="1">
    <location>
        <begin position="16"/>
        <end position="43"/>
    </location>
</feature>